<protein>
    <submittedName>
        <fullName evidence="1">Uncharacterized protein</fullName>
    </submittedName>
</protein>
<evidence type="ECO:0000313" key="2">
    <source>
        <dbReference type="Proteomes" id="UP000828390"/>
    </source>
</evidence>
<dbReference type="AlphaFoldDB" id="A0A9D4HA04"/>
<dbReference type="Proteomes" id="UP000828390">
    <property type="component" value="Unassembled WGS sequence"/>
</dbReference>
<proteinExistence type="predicted"/>
<name>A0A9D4HA04_DREPO</name>
<evidence type="ECO:0000313" key="1">
    <source>
        <dbReference type="EMBL" id="KAH3830325.1"/>
    </source>
</evidence>
<gene>
    <name evidence="1" type="ORF">DPMN_103566</name>
</gene>
<accession>A0A9D4HA04</accession>
<keyword evidence="2" id="KW-1185">Reference proteome</keyword>
<organism evidence="1 2">
    <name type="scientific">Dreissena polymorpha</name>
    <name type="common">Zebra mussel</name>
    <name type="synonym">Mytilus polymorpha</name>
    <dbReference type="NCBI Taxonomy" id="45954"/>
    <lineage>
        <taxon>Eukaryota</taxon>
        <taxon>Metazoa</taxon>
        <taxon>Spiralia</taxon>
        <taxon>Lophotrochozoa</taxon>
        <taxon>Mollusca</taxon>
        <taxon>Bivalvia</taxon>
        <taxon>Autobranchia</taxon>
        <taxon>Heteroconchia</taxon>
        <taxon>Euheterodonta</taxon>
        <taxon>Imparidentia</taxon>
        <taxon>Neoheterodontei</taxon>
        <taxon>Myida</taxon>
        <taxon>Dreissenoidea</taxon>
        <taxon>Dreissenidae</taxon>
        <taxon>Dreissena</taxon>
    </lineage>
</organism>
<sequence>MLLKPVAPNRRSAQTQRLLSALFYFVMLTEQKYLVYTTGENNSFSTLDTSGQPVVERFG</sequence>
<comment type="caution">
    <text evidence="1">The sequence shown here is derived from an EMBL/GenBank/DDBJ whole genome shotgun (WGS) entry which is preliminary data.</text>
</comment>
<dbReference type="EMBL" id="JAIWYP010000004">
    <property type="protein sequence ID" value="KAH3830325.1"/>
    <property type="molecule type" value="Genomic_DNA"/>
</dbReference>
<reference evidence="1" key="1">
    <citation type="journal article" date="2019" name="bioRxiv">
        <title>The Genome of the Zebra Mussel, Dreissena polymorpha: A Resource for Invasive Species Research.</title>
        <authorList>
            <person name="McCartney M.A."/>
            <person name="Auch B."/>
            <person name="Kono T."/>
            <person name="Mallez S."/>
            <person name="Zhang Y."/>
            <person name="Obille A."/>
            <person name="Becker A."/>
            <person name="Abrahante J.E."/>
            <person name="Garbe J."/>
            <person name="Badalamenti J.P."/>
            <person name="Herman A."/>
            <person name="Mangelson H."/>
            <person name="Liachko I."/>
            <person name="Sullivan S."/>
            <person name="Sone E.D."/>
            <person name="Koren S."/>
            <person name="Silverstein K.A.T."/>
            <person name="Beckman K.B."/>
            <person name="Gohl D.M."/>
        </authorList>
    </citation>
    <scope>NUCLEOTIDE SEQUENCE</scope>
    <source>
        <strain evidence="1">Duluth1</strain>
        <tissue evidence="1">Whole animal</tissue>
    </source>
</reference>
<reference evidence="1" key="2">
    <citation type="submission" date="2020-11" db="EMBL/GenBank/DDBJ databases">
        <authorList>
            <person name="McCartney M.A."/>
            <person name="Auch B."/>
            <person name="Kono T."/>
            <person name="Mallez S."/>
            <person name="Becker A."/>
            <person name="Gohl D.M."/>
            <person name="Silverstein K.A.T."/>
            <person name="Koren S."/>
            <person name="Bechman K.B."/>
            <person name="Herman A."/>
            <person name="Abrahante J.E."/>
            <person name="Garbe J."/>
        </authorList>
    </citation>
    <scope>NUCLEOTIDE SEQUENCE</scope>
    <source>
        <strain evidence="1">Duluth1</strain>
        <tissue evidence="1">Whole animal</tissue>
    </source>
</reference>